<evidence type="ECO:0000259" key="4">
    <source>
        <dbReference type="Pfam" id="PF05726"/>
    </source>
</evidence>
<dbReference type="EMBL" id="JAVRHX010000001">
    <property type="protein sequence ID" value="MDT0593737.1"/>
    <property type="molecule type" value="Genomic_DNA"/>
</dbReference>
<proteinExistence type="inferred from homology"/>
<dbReference type="PIRSF" id="PIRSF006232">
    <property type="entry name" value="Pirin"/>
    <property type="match status" value="1"/>
</dbReference>
<dbReference type="Pfam" id="PF02678">
    <property type="entry name" value="Pirin"/>
    <property type="match status" value="1"/>
</dbReference>
<dbReference type="SUPFAM" id="SSF51182">
    <property type="entry name" value="RmlC-like cupins"/>
    <property type="match status" value="1"/>
</dbReference>
<evidence type="ECO:0000256" key="2">
    <source>
        <dbReference type="RuleBase" id="RU003457"/>
    </source>
</evidence>
<evidence type="ECO:0000313" key="6">
    <source>
        <dbReference type="Proteomes" id="UP001253545"/>
    </source>
</evidence>
<sequence>MNTNPMLAESRTAQIFSSVTFSAPQKGNKLNIGNGFTASTFRHNNFVGAMDPLVMVDHYHMSKPTFGAHPHAGLSAVTVLFEDSVGKFHNQDSLGNDFDLMPGDLYWLKAASGAVHDEKPRDGANTHGLQVFINLPHLMKHDPPESLHVKAKDMPIITKDGLRVRVVLGNSNQTEGAVSPALPMTILDGELDTGCKFTHDLQAKENGWLYLLTGEIKLNAGGEEITMQAGKALGIKTMSGFDTNLIELTNVASSKAHFVLFASAPVNESFVQKGPFVMSNEAEVARIEAAYAAGKLGQIKSLSKN</sequence>
<comment type="caution">
    <text evidence="5">The sequence shown here is derived from an EMBL/GenBank/DDBJ whole genome shotgun (WGS) entry which is preliminary data.</text>
</comment>
<evidence type="ECO:0000259" key="3">
    <source>
        <dbReference type="Pfam" id="PF02678"/>
    </source>
</evidence>
<dbReference type="PANTHER" id="PTHR13903">
    <property type="entry name" value="PIRIN-RELATED"/>
    <property type="match status" value="1"/>
</dbReference>
<name>A0ABU2ZQK3_9ALTE</name>
<dbReference type="CDD" id="cd02247">
    <property type="entry name" value="cupin_pirin_C"/>
    <property type="match status" value="1"/>
</dbReference>
<comment type="similarity">
    <text evidence="1 2">Belongs to the pirin family.</text>
</comment>
<dbReference type="Proteomes" id="UP001253545">
    <property type="component" value="Unassembled WGS sequence"/>
</dbReference>
<accession>A0ABU2ZQK3</accession>
<evidence type="ECO:0000256" key="1">
    <source>
        <dbReference type="ARBA" id="ARBA00008416"/>
    </source>
</evidence>
<dbReference type="PANTHER" id="PTHR13903:SF8">
    <property type="entry name" value="PIRIN"/>
    <property type="match status" value="1"/>
</dbReference>
<reference evidence="5 6" key="1">
    <citation type="submission" date="2023-09" db="EMBL/GenBank/DDBJ databases">
        <authorList>
            <person name="Rey-Velasco X."/>
        </authorList>
    </citation>
    <scope>NUCLEOTIDE SEQUENCE [LARGE SCALE GENOMIC DNA]</scope>
    <source>
        <strain evidence="5 6">P117</strain>
    </source>
</reference>
<feature type="domain" description="Pirin C-terminal" evidence="4">
    <location>
        <begin position="187"/>
        <end position="296"/>
    </location>
</feature>
<keyword evidence="6" id="KW-1185">Reference proteome</keyword>
<dbReference type="InterPro" id="IPR012093">
    <property type="entry name" value="Pirin"/>
</dbReference>
<evidence type="ECO:0000313" key="5">
    <source>
        <dbReference type="EMBL" id="MDT0593737.1"/>
    </source>
</evidence>
<dbReference type="Gene3D" id="2.60.120.10">
    <property type="entry name" value="Jelly Rolls"/>
    <property type="match status" value="2"/>
</dbReference>
<dbReference type="InterPro" id="IPR014710">
    <property type="entry name" value="RmlC-like_jellyroll"/>
</dbReference>
<protein>
    <submittedName>
        <fullName evidence="5">Pirin family protein</fullName>
    </submittedName>
</protein>
<dbReference type="Pfam" id="PF05726">
    <property type="entry name" value="Pirin_C"/>
    <property type="match status" value="1"/>
</dbReference>
<dbReference type="InterPro" id="IPR011051">
    <property type="entry name" value="RmlC_Cupin_sf"/>
</dbReference>
<organism evidence="5 6">
    <name type="scientific">Glaciecola petra</name>
    <dbReference type="NCBI Taxonomy" id="3075602"/>
    <lineage>
        <taxon>Bacteria</taxon>
        <taxon>Pseudomonadati</taxon>
        <taxon>Pseudomonadota</taxon>
        <taxon>Gammaproteobacteria</taxon>
        <taxon>Alteromonadales</taxon>
        <taxon>Alteromonadaceae</taxon>
        <taxon>Glaciecola</taxon>
    </lineage>
</organism>
<dbReference type="RefSeq" id="WP_311367240.1">
    <property type="nucleotide sequence ID" value="NZ_JAVRHX010000001.1"/>
</dbReference>
<dbReference type="InterPro" id="IPR003829">
    <property type="entry name" value="Pirin_N_dom"/>
</dbReference>
<feature type="domain" description="Pirin N-terminal" evidence="3">
    <location>
        <begin position="46"/>
        <end position="133"/>
    </location>
</feature>
<dbReference type="InterPro" id="IPR008778">
    <property type="entry name" value="Pirin_C_dom"/>
</dbReference>
<gene>
    <name evidence="5" type="ORF">RM552_02620</name>
</gene>